<dbReference type="PRINTS" id="PR00455">
    <property type="entry name" value="HTHTETR"/>
</dbReference>
<keyword evidence="1" id="KW-0805">Transcription regulation</keyword>
<evidence type="ECO:0000256" key="2">
    <source>
        <dbReference type="ARBA" id="ARBA00023125"/>
    </source>
</evidence>
<dbReference type="InterPro" id="IPR036271">
    <property type="entry name" value="Tet_transcr_reg_TetR-rel_C_sf"/>
</dbReference>
<dbReference type="SUPFAM" id="SSF48498">
    <property type="entry name" value="Tetracyclin repressor-like, C-terminal domain"/>
    <property type="match status" value="1"/>
</dbReference>
<evidence type="ECO:0000256" key="4">
    <source>
        <dbReference type="PROSITE-ProRule" id="PRU00335"/>
    </source>
</evidence>
<organism evidence="6 7">
    <name type="scientific">Streptomyces lichenis</name>
    <dbReference type="NCBI Taxonomy" id="2306967"/>
    <lineage>
        <taxon>Bacteria</taxon>
        <taxon>Bacillati</taxon>
        <taxon>Actinomycetota</taxon>
        <taxon>Actinomycetes</taxon>
        <taxon>Kitasatosporales</taxon>
        <taxon>Streptomycetaceae</taxon>
        <taxon>Streptomyces</taxon>
    </lineage>
</organism>
<dbReference type="Pfam" id="PF02909">
    <property type="entry name" value="TetR_C_1"/>
    <property type="match status" value="1"/>
</dbReference>
<dbReference type="Pfam" id="PF00440">
    <property type="entry name" value="TetR_N"/>
    <property type="match status" value="1"/>
</dbReference>
<name>A0ABT0IIV1_9ACTN</name>
<keyword evidence="3" id="KW-0804">Transcription</keyword>
<evidence type="ECO:0000313" key="6">
    <source>
        <dbReference type="EMBL" id="MCK8681265.1"/>
    </source>
</evidence>
<proteinExistence type="predicted"/>
<evidence type="ECO:0000313" key="7">
    <source>
        <dbReference type="Proteomes" id="UP001522868"/>
    </source>
</evidence>
<dbReference type="InterPro" id="IPR009057">
    <property type="entry name" value="Homeodomain-like_sf"/>
</dbReference>
<keyword evidence="2 4" id="KW-0238">DNA-binding</keyword>
<dbReference type="EMBL" id="JALPTH010000038">
    <property type="protein sequence ID" value="MCK8681265.1"/>
    <property type="molecule type" value="Genomic_DNA"/>
</dbReference>
<dbReference type="InterPro" id="IPR001647">
    <property type="entry name" value="HTH_TetR"/>
</dbReference>
<evidence type="ECO:0000259" key="5">
    <source>
        <dbReference type="PROSITE" id="PS50977"/>
    </source>
</evidence>
<dbReference type="Proteomes" id="UP001522868">
    <property type="component" value="Unassembled WGS sequence"/>
</dbReference>
<gene>
    <name evidence="6" type="ORF">M1O15_28495</name>
</gene>
<feature type="DNA-binding region" description="H-T-H motif" evidence="4">
    <location>
        <begin position="39"/>
        <end position="58"/>
    </location>
</feature>
<reference evidence="6 7" key="1">
    <citation type="submission" date="2022-04" db="EMBL/GenBank/DDBJ databases">
        <title>Streptomyces sp. nov. LCR6-01 isolated from Lichen of Dirinaria sp.</title>
        <authorList>
            <person name="Kanchanasin P."/>
            <person name="Tanasupawat S."/>
            <person name="Phongsopitanun W."/>
        </authorList>
    </citation>
    <scope>NUCLEOTIDE SEQUENCE [LARGE SCALE GENOMIC DNA]</scope>
    <source>
        <strain evidence="6 7">LCR6-01</strain>
    </source>
</reference>
<accession>A0ABT0IIV1</accession>
<evidence type="ECO:0000256" key="1">
    <source>
        <dbReference type="ARBA" id="ARBA00023015"/>
    </source>
</evidence>
<feature type="domain" description="HTH tetR-type" evidence="5">
    <location>
        <begin position="16"/>
        <end position="76"/>
    </location>
</feature>
<dbReference type="PANTHER" id="PTHR30055:SF151">
    <property type="entry name" value="TRANSCRIPTIONAL REGULATORY PROTEIN"/>
    <property type="match status" value="1"/>
</dbReference>
<dbReference type="PANTHER" id="PTHR30055">
    <property type="entry name" value="HTH-TYPE TRANSCRIPTIONAL REGULATOR RUTR"/>
    <property type="match status" value="1"/>
</dbReference>
<comment type="caution">
    <text evidence="6">The sequence shown here is derived from an EMBL/GenBank/DDBJ whole genome shotgun (WGS) entry which is preliminary data.</text>
</comment>
<sequence>MPQPSAPRKTLGRPPRISREEIIATARRIVDEGGVGRLTMRRLAAEVGSTPMALYHHVRDKEELLVLLLDDYAARTLRRPRLPDHPRERIVVAATAIHEALAACPWIVEVLTADDLLSTSALWFVEQIVDGLVGCGLPLDRAVHGYRAIWYYTAGEIVVRTTAARRRADDDRATYREQVFADLDPSELPRLTQAADRWAPLTAEDTYRDGLQALVDGLLARR</sequence>
<dbReference type="SUPFAM" id="SSF46689">
    <property type="entry name" value="Homeodomain-like"/>
    <property type="match status" value="1"/>
</dbReference>
<dbReference type="Gene3D" id="1.10.10.60">
    <property type="entry name" value="Homeodomain-like"/>
    <property type="match status" value="1"/>
</dbReference>
<dbReference type="InterPro" id="IPR050109">
    <property type="entry name" value="HTH-type_TetR-like_transc_reg"/>
</dbReference>
<protein>
    <submittedName>
        <fullName evidence="6">TetR/AcrR family transcriptional regulator</fullName>
    </submittedName>
</protein>
<dbReference type="PROSITE" id="PS50977">
    <property type="entry name" value="HTH_TETR_2"/>
    <property type="match status" value="1"/>
</dbReference>
<dbReference type="InterPro" id="IPR004111">
    <property type="entry name" value="Repressor_TetR_C"/>
</dbReference>
<keyword evidence="7" id="KW-1185">Reference proteome</keyword>
<dbReference type="RefSeq" id="WP_248637088.1">
    <property type="nucleotide sequence ID" value="NZ_JALPTH010000038.1"/>
</dbReference>
<evidence type="ECO:0000256" key="3">
    <source>
        <dbReference type="ARBA" id="ARBA00023163"/>
    </source>
</evidence>
<dbReference type="Gene3D" id="1.10.357.10">
    <property type="entry name" value="Tetracycline Repressor, domain 2"/>
    <property type="match status" value="1"/>
</dbReference>